<evidence type="ECO:0008006" key="8">
    <source>
        <dbReference type="Google" id="ProtNLM"/>
    </source>
</evidence>
<evidence type="ECO:0000256" key="5">
    <source>
        <dbReference type="SAM" id="MobiDB-lite"/>
    </source>
</evidence>
<comment type="subcellular location">
    <subcellularLocation>
        <location evidence="1">Membrane</location>
        <topology evidence="1">Single-pass membrane protein</topology>
    </subcellularLocation>
</comment>
<keyword evidence="3" id="KW-1133">Transmembrane helix</keyword>
<keyword evidence="2" id="KW-0812">Transmembrane</keyword>
<dbReference type="EMBL" id="BMQJ01000007">
    <property type="protein sequence ID" value="GGP99913.1"/>
    <property type="molecule type" value="Genomic_DNA"/>
</dbReference>
<evidence type="ECO:0000256" key="1">
    <source>
        <dbReference type="ARBA" id="ARBA00004167"/>
    </source>
</evidence>
<dbReference type="InterPro" id="IPR007343">
    <property type="entry name" value="Uncharacterised_pept_Zn_put"/>
</dbReference>
<keyword evidence="4" id="KW-0472">Membrane</keyword>
<evidence type="ECO:0000256" key="4">
    <source>
        <dbReference type="ARBA" id="ARBA00023136"/>
    </source>
</evidence>
<name>A0ABQ2QXY8_9ACTN</name>
<organism evidence="6 7">
    <name type="scientific">Streptosporangium pseudovulgare</name>
    <dbReference type="NCBI Taxonomy" id="35765"/>
    <lineage>
        <taxon>Bacteria</taxon>
        <taxon>Bacillati</taxon>
        <taxon>Actinomycetota</taxon>
        <taxon>Actinomycetes</taxon>
        <taxon>Streptosporangiales</taxon>
        <taxon>Streptosporangiaceae</taxon>
        <taxon>Streptosporangium</taxon>
    </lineage>
</organism>
<sequence length="261" mass="28523">MHAVIAALVLLLPACSAGDGEHRSITDVIKQAIDDVKRHREQKSGTTASRRDSTPLGTDGRTSFDYAAYQRTLSVTLGLLERYWSDEVPELGGSYSKPRAYTYYRSDEGGGPVCGDQPAPARNAFYCPAGDFIAWDESGLMIPYYVSGGDFAASFVLAHEFGHAMQARLPRQEQTGVLRELQADCFAGAWARWVAQQNLLEEGDLDEATLAVFSGRDLPGTAWTDPAAHGSGFERTRAFGDGFESGTKNCYPAPAERWILR</sequence>
<evidence type="ECO:0000313" key="7">
    <source>
        <dbReference type="Proteomes" id="UP000611554"/>
    </source>
</evidence>
<dbReference type="PANTHER" id="PTHR30168">
    <property type="entry name" value="PUTATIVE MEMBRANE PROTEIN YPFJ"/>
    <property type="match status" value="1"/>
</dbReference>
<gene>
    <name evidence="6" type="ORF">GCM10010140_32460</name>
</gene>
<dbReference type="SUPFAM" id="SSF55486">
    <property type="entry name" value="Metalloproteases ('zincins'), catalytic domain"/>
    <property type="match status" value="1"/>
</dbReference>
<dbReference type="Proteomes" id="UP000611554">
    <property type="component" value="Unassembled WGS sequence"/>
</dbReference>
<evidence type="ECO:0000313" key="6">
    <source>
        <dbReference type="EMBL" id="GGP99913.1"/>
    </source>
</evidence>
<feature type="region of interest" description="Disordered" evidence="5">
    <location>
        <begin position="37"/>
        <end position="59"/>
    </location>
</feature>
<evidence type="ECO:0000256" key="2">
    <source>
        <dbReference type="ARBA" id="ARBA00022692"/>
    </source>
</evidence>
<dbReference type="Pfam" id="PF04228">
    <property type="entry name" value="Zn_peptidase"/>
    <property type="match status" value="1"/>
</dbReference>
<keyword evidence="7" id="KW-1185">Reference proteome</keyword>
<protein>
    <recommendedName>
        <fullName evidence="8">Metalloprotease</fullName>
    </recommendedName>
</protein>
<dbReference type="PANTHER" id="PTHR30168:SF0">
    <property type="entry name" value="INNER MEMBRANE PROTEIN"/>
    <property type="match status" value="1"/>
</dbReference>
<comment type="caution">
    <text evidence="6">The sequence shown here is derived from an EMBL/GenBank/DDBJ whole genome shotgun (WGS) entry which is preliminary data.</text>
</comment>
<evidence type="ECO:0000256" key="3">
    <source>
        <dbReference type="ARBA" id="ARBA00022989"/>
    </source>
</evidence>
<proteinExistence type="predicted"/>
<accession>A0ABQ2QXY8</accession>
<reference evidence="7" key="1">
    <citation type="journal article" date="2019" name="Int. J. Syst. Evol. Microbiol.">
        <title>The Global Catalogue of Microorganisms (GCM) 10K type strain sequencing project: providing services to taxonomists for standard genome sequencing and annotation.</title>
        <authorList>
            <consortium name="The Broad Institute Genomics Platform"/>
            <consortium name="The Broad Institute Genome Sequencing Center for Infectious Disease"/>
            <person name="Wu L."/>
            <person name="Ma J."/>
        </authorList>
    </citation>
    <scope>NUCLEOTIDE SEQUENCE [LARGE SCALE GENOMIC DNA]</scope>
    <source>
        <strain evidence="7">JCM 3115</strain>
    </source>
</reference>